<comment type="caution">
    <text evidence="2">The sequence shown here is derived from an EMBL/GenBank/DDBJ whole genome shotgun (WGS) entry which is preliminary data.</text>
</comment>
<feature type="transmembrane region" description="Helical" evidence="1">
    <location>
        <begin position="51"/>
        <end position="72"/>
    </location>
</feature>
<name>A0A6A5HLN4_CAERE</name>
<keyword evidence="1" id="KW-0472">Membrane</keyword>
<dbReference type="GeneID" id="78774229"/>
<evidence type="ECO:0000256" key="1">
    <source>
        <dbReference type="SAM" id="Phobius"/>
    </source>
</evidence>
<dbReference type="RefSeq" id="XP_053589967.1">
    <property type="nucleotide sequence ID" value="XM_053725773.1"/>
</dbReference>
<sequence>MIETQRNEAPEITEEEPINILDEISFWLEEKAIFMLYLPEYINETQIRRMAFHNVIVVILSFAAFILSLLVLSQDIEDSTKYNSVQIY</sequence>
<reference evidence="2 3" key="1">
    <citation type="submission" date="2019-12" db="EMBL/GenBank/DDBJ databases">
        <title>Chromosome-level assembly of the Caenorhabditis remanei genome.</title>
        <authorList>
            <person name="Teterina A.A."/>
            <person name="Willis J.H."/>
            <person name="Phillips P.C."/>
        </authorList>
    </citation>
    <scope>NUCLEOTIDE SEQUENCE [LARGE SCALE GENOMIC DNA]</scope>
    <source>
        <strain evidence="2 3">PX506</strain>
        <tissue evidence="2">Whole organism</tissue>
    </source>
</reference>
<dbReference type="CTD" id="78774229"/>
<evidence type="ECO:0000313" key="3">
    <source>
        <dbReference type="Proteomes" id="UP000483820"/>
    </source>
</evidence>
<keyword evidence="1" id="KW-0812">Transmembrane</keyword>
<dbReference type="AlphaFoldDB" id="A0A6A5HLN4"/>
<dbReference type="EMBL" id="WUAV01000002">
    <property type="protein sequence ID" value="KAF1766782.1"/>
    <property type="molecule type" value="Genomic_DNA"/>
</dbReference>
<dbReference type="KEGG" id="crq:GCK72_006740"/>
<proteinExistence type="predicted"/>
<keyword evidence="1" id="KW-1133">Transmembrane helix</keyword>
<dbReference type="Proteomes" id="UP000483820">
    <property type="component" value="Chromosome II"/>
</dbReference>
<evidence type="ECO:0000313" key="2">
    <source>
        <dbReference type="EMBL" id="KAF1766782.1"/>
    </source>
</evidence>
<organism evidence="2 3">
    <name type="scientific">Caenorhabditis remanei</name>
    <name type="common">Caenorhabditis vulgaris</name>
    <dbReference type="NCBI Taxonomy" id="31234"/>
    <lineage>
        <taxon>Eukaryota</taxon>
        <taxon>Metazoa</taxon>
        <taxon>Ecdysozoa</taxon>
        <taxon>Nematoda</taxon>
        <taxon>Chromadorea</taxon>
        <taxon>Rhabditida</taxon>
        <taxon>Rhabditina</taxon>
        <taxon>Rhabditomorpha</taxon>
        <taxon>Rhabditoidea</taxon>
        <taxon>Rhabditidae</taxon>
        <taxon>Peloderinae</taxon>
        <taxon>Caenorhabditis</taxon>
    </lineage>
</organism>
<gene>
    <name evidence="2" type="ORF">GCK72_006740</name>
</gene>
<protein>
    <submittedName>
        <fullName evidence="2">Uncharacterized protein</fullName>
    </submittedName>
</protein>
<accession>A0A6A5HLN4</accession>